<keyword evidence="4" id="KW-1185">Reference proteome</keyword>
<protein>
    <submittedName>
        <fullName evidence="3">Uncharacterized protein</fullName>
    </submittedName>
</protein>
<gene>
    <name evidence="3" type="ORF">GSLYS_00011215001</name>
</gene>
<keyword evidence="2" id="KW-1133">Transmembrane helix</keyword>
<feature type="transmembrane region" description="Helical" evidence="2">
    <location>
        <begin position="601"/>
        <end position="620"/>
    </location>
</feature>
<feature type="transmembrane region" description="Helical" evidence="2">
    <location>
        <begin position="89"/>
        <end position="108"/>
    </location>
</feature>
<feature type="transmembrane region" description="Helical" evidence="2">
    <location>
        <begin position="182"/>
        <end position="204"/>
    </location>
</feature>
<feature type="transmembrane region" description="Helical" evidence="2">
    <location>
        <begin position="654"/>
        <end position="679"/>
    </location>
</feature>
<dbReference type="SUPFAM" id="SSF103473">
    <property type="entry name" value="MFS general substrate transporter"/>
    <property type="match status" value="1"/>
</dbReference>
<reference evidence="3 4" key="1">
    <citation type="submission" date="2024-04" db="EMBL/GenBank/DDBJ databases">
        <authorList>
            <consortium name="Genoscope - CEA"/>
            <person name="William W."/>
        </authorList>
    </citation>
    <scope>NUCLEOTIDE SEQUENCE [LARGE SCALE GENOMIC DNA]</scope>
</reference>
<feature type="transmembrane region" description="Helical" evidence="2">
    <location>
        <begin position="691"/>
        <end position="711"/>
    </location>
</feature>
<organism evidence="3 4">
    <name type="scientific">Lymnaea stagnalis</name>
    <name type="common">Great pond snail</name>
    <name type="synonym">Helix stagnalis</name>
    <dbReference type="NCBI Taxonomy" id="6523"/>
    <lineage>
        <taxon>Eukaryota</taxon>
        <taxon>Metazoa</taxon>
        <taxon>Spiralia</taxon>
        <taxon>Lophotrochozoa</taxon>
        <taxon>Mollusca</taxon>
        <taxon>Gastropoda</taxon>
        <taxon>Heterobranchia</taxon>
        <taxon>Euthyneura</taxon>
        <taxon>Panpulmonata</taxon>
        <taxon>Hygrophila</taxon>
        <taxon>Lymnaeoidea</taxon>
        <taxon>Lymnaeidae</taxon>
        <taxon>Lymnaea</taxon>
    </lineage>
</organism>
<evidence type="ECO:0000256" key="1">
    <source>
        <dbReference type="SAM" id="MobiDB-lite"/>
    </source>
</evidence>
<dbReference type="EMBL" id="CAXITT010000257">
    <property type="protein sequence ID" value="CAL1537302.1"/>
    <property type="molecule type" value="Genomic_DNA"/>
</dbReference>
<proteinExistence type="predicted"/>
<dbReference type="Proteomes" id="UP001497497">
    <property type="component" value="Unassembled WGS sequence"/>
</dbReference>
<feature type="compositionally biased region" description="Acidic residues" evidence="1">
    <location>
        <begin position="467"/>
        <end position="477"/>
    </location>
</feature>
<dbReference type="AlphaFoldDB" id="A0AAV2HT80"/>
<feature type="transmembrane region" description="Helical" evidence="2">
    <location>
        <begin position="723"/>
        <end position="741"/>
    </location>
</feature>
<feature type="transmembrane region" description="Helical" evidence="2">
    <location>
        <begin position="216"/>
        <end position="233"/>
    </location>
</feature>
<name>A0AAV2HT80_LYMST</name>
<dbReference type="PANTHER" id="PTHR11360:SF306">
    <property type="entry name" value="RE01051P"/>
    <property type="match status" value="1"/>
</dbReference>
<evidence type="ECO:0000313" key="3">
    <source>
        <dbReference type="EMBL" id="CAL1537302.1"/>
    </source>
</evidence>
<feature type="region of interest" description="Disordered" evidence="1">
    <location>
        <begin position="296"/>
        <end position="477"/>
    </location>
</feature>
<evidence type="ECO:0000256" key="2">
    <source>
        <dbReference type="SAM" id="Phobius"/>
    </source>
</evidence>
<dbReference type="InterPro" id="IPR011701">
    <property type="entry name" value="MFS"/>
</dbReference>
<dbReference type="InterPro" id="IPR036259">
    <property type="entry name" value="MFS_trans_sf"/>
</dbReference>
<dbReference type="InterPro" id="IPR050327">
    <property type="entry name" value="Proton-linked_MCT"/>
</dbReference>
<dbReference type="GO" id="GO:0008028">
    <property type="term" value="F:monocarboxylic acid transmembrane transporter activity"/>
    <property type="evidence" value="ECO:0007669"/>
    <property type="project" value="TreeGrafter"/>
</dbReference>
<feature type="transmembrane region" description="Helical" evidence="2">
    <location>
        <begin position="245"/>
        <end position="267"/>
    </location>
</feature>
<sequence length="779" mass="87213">MESLAEKMEETGENADDPSLNNGKRKEDGQRKKDGQRKEVSYGNEDGQRKENGQSKDGDNRNEDGQRKEGKNLKDGVSQKNQGVPVDRGWAWVIAFGTFLNMAIIVGHNRALSVLFVDIVQEFQESNTVITLMFTVHALSGSISSVLIANLAMKRFSVRIITVVSALVNGIMSIFICLAPNIIVFLFLFLIKGITFGGLMVCPMSMIGFYFKKRRALASSIGNAGFCIAYIAFPPITELLRQEFGFRGALLLIAGVEFQLVAFNMLFRPVDSYKKIYANKMKRRVAEEKTLPPIYKGPVHEITTDSSPLLGQLTPGDPERQLNGDVGENMELVPVERTGTRTTDRTDAETAERTGAHATDRTETQTTERTETQTTDRTETQTTDRTETQTTDRTETQTTDRTETQTTDRTETQTTDRNDRQSIGRAQEHSERDIHDNDIEQEISRTDLNKKENTIDEVDFRQRSSSEDLESDNEENDTVAVLPFSSLRNVFVASRQASEDEAVSDSKRLSNKQLYTSQLSVISQADLPCILPAQIEDDEIKVKETWRSQFNKIIDLSLFKLWTFRMMALFITFGVFGNYISIYMPTIAFKFGISKPDAAQLMMVSGIMDLVTRILTGVIADFKLVSKIKMVLVSKLIICAICQCARFFHTYTLFVVFAVLVGIFGGFRQNFTNVILLDYFGPENMAKANGLLMTIATLTLSINHPVLGALLDATGSFVVPLHYIGTMCFLSGLVLFAEPIFKKLDDKKKTNLKQEKKSGQDGVEAGLLQDKSIEKIETK</sequence>
<feature type="transmembrane region" description="Helical" evidence="2">
    <location>
        <begin position="156"/>
        <end position="176"/>
    </location>
</feature>
<keyword evidence="2" id="KW-0812">Transmembrane</keyword>
<feature type="transmembrane region" description="Helical" evidence="2">
    <location>
        <begin position="562"/>
        <end position="581"/>
    </location>
</feature>
<evidence type="ECO:0000313" key="4">
    <source>
        <dbReference type="Proteomes" id="UP001497497"/>
    </source>
</evidence>
<dbReference type="Pfam" id="PF07690">
    <property type="entry name" value="MFS_1"/>
    <property type="match status" value="2"/>
</dbReference>
<dbReference type="PANTHER" id="PTHR11360">
    <property type="entry name" value="MONOCARBOXYLATE TRANSPORTER"/>
    <property type="match status" value="1"/>
</dbReference>
<feature type="region of interest" description="Disordered" evidence="1">
    <location>
        <begin position="1"/>
        <end position="81"/>
    </location>
</feature>
<accession>A0AAV2HT80</accession>
<dbReference type="Gene3D" id="1.20.1250.20">
    <property type="entry name" value="MFS general substrate transporter like domains"/>
    <property type="match status" value="2"/>
</dbReference>
<comment type="caution">
    <text evidence="3">The sequence shown here is derived from an EMBL/GenBank/DDBJ whole genome shotgun (WGS) entry which is preliminary data.</text>
</comment>
<feature type="transmembrane region" description="Helical" evidence="2">
    <location>
        <begin position="128"/>
        <end position="149"/>
    </location>
</feature>
<feature type="compositionally biased region" description="Basic and acidic residues" evidence="1">
    <location>
        <begin position="338"/>
        <end position="466"/>
    </location>
</feature>
<feature type="compositionally biased region" description="Basic and acidic residues" evidence="1">
    <location>
        <begin position="1"/>
        <end position="10"/>
    </location>
</feature>
<feature type="compositionally biased region" description="Basic and acidic residues" evidence="1">
    <location>
        <begin position="24"/>
        <end position="74"/>
    </location>
</feature>
<keyword evidence="2" id="KW-0472">Membrane</keyword>